<comment type="caution">
    <text evidence="2">The sequence shown here is derived from an EMBL/GenBank/DDBJ whole genome shotgun (WGS) entry which is preliminary data.</text>
</comment>
<gene>
    <name evidence="2" type="ORF">EJ08DRAFT_329245</name>
</gene>
<evidence type="ECO:0000313" key="2">
    <source>
        <dbReference type="EMBL" id="KAF2428090.1"/>
    </source>
</evidence>
<evidence type="ECO:0000313" key="3">
    <source>
        <dbReference type="Proteomes" id="UP000800235"/>
    </source>
</evidence>
<feature type="chain" id="PRO_5040392809" evidence="1">
    <location>
        <begin position="26"/>
        <end position="248"/>
    </location>
</feature>
<name>A0A9P4NMX5_9PEZI</name>
<keyword evidence="3" id="KW-1185">Reference proteome</keyword>
<dbReference type="Proteomes" id="UP000800235">
    <property type="component" value="Unassembled WGS sequence"/>
</dbReference>
<organism evidence="2 3">
    <name type="scientific">Tothia fuscella</name>
    <dbReference type="NCBI Taxonomy" id="1048955"/>
    <lineage>
        <taxon>Eukaryota</taxon>
        <taxon>Fungi</taxon>
        <taxon>Dikarya</taxon>
        <taxon>Ascomycota</taxon>
        <taxon>Pezizomycotina</taxon>
        <taxon>Dothideomycetes</taxon>
        <taxon>Pleosporomycetidae</taxon>
        <taxon>Venturiales</taxon>
        <taxon>Cylindrosympodiaceae</taxon>
        <taxon>Tothia</taxon>
    </lineage>
</organism>
<sequence>MSLVTRLSSLFFFFNFFVVFSVVAASDDFALEAATPKKPYAQNFFAEPLVDTNSTTTSVAGVHLFERQFSRYFICILIKSNQPLDIQCSSGSGQQFYCEKQCCNGQSVPGCCNGKDTCLVLNGQHQCCPTDQGYVTCGGTVCIWGTCCQQPGKACQSLSKCCKDGGCCDSSETCCGNKCCLAGRDCCGDICCSRGFTCSSSNQCVAPTTAQATTTVRETVTASPNRATARSVNCGTYAVLGLLVLALV</sequence>
<accession>A0A9P4NMX5</accession>
<dbReference type="OrthoDB" id="10352891at2759"/>
<protein>
    <submittedName>
        <fullName evidence="2">Uncharacterized protein</fullName>
    </submittedName>
</protein>
<feature type="signal peptide" evidence="1">
    <location>
        <begin position="1"/>
        <end position="25"/>
    </location>
</feature>
<evidence type="ECO:0000256" key="1">
    <source>
        <dbReference type="SAM" id="SignalP"/>
    </source>
</evidence>
<keyword evidence="1" id="KW-0732">Signal</keyword>
<proteinExistence type="predicted"/>
<dbReference type="AlphaFoldDB" id="A0A9P4NMX5"/>
<dbReference type="EMBL" id="MU007056">
    <property type="protein sequence ID" value="KAF2428090.1"/>
    <property type="molecule type" value="Genomic_DNA"/>
</dbReference>
<reference evidence="2" key="1">
    <citation type="journal article" date="2020" name="Stud. Mycol.">
        <title>101 Dothideomycetes genomes: a test case for predicting lifestyles and emergence of pathogens.</title>
        <authorList>
            <person name="Haridas S."/>
            <person name="Albert R."/>
            <person name="Binder M."/>
            <person name="Bloem J."/>
            <person name="Labutti K."/>
            <person name="Salamov A."/>
            <person name="Andreopoulos B."/>
            <person name="Baker S."/>
            <person name="Barry K."/>
            <person name="Bills G."/>
            <person name="Bluhm B."/>
            <person name="Cannon C."/>
            <person name="Castanera R."/>
            <person name="Culley D."/>
            <person name="Daum C."/>
            <person name="Ezra D."/>
            <person name="Gonzalez J."/>
            <person name="Henrissat B."/>
            <person name="Kuo A."/>
            <person name="Liang C."/>
            <person name="Lipzen A."/>
            <person name="Lutzoni F."/>
            <person name="Magnuson J."/>
            <person name="Mondo S."/>
            <person name="Nolan M."/>
            <person name="Ohm R."/>
            <person name="Pangilinan J."/>
            <person name="Park H.-J."/>
            <person name="Ramirez L."/>
            <person name="Alfaro M."/>
            <person name="Sun H."/>
            <person name="Tritt A."/>
            <person name="Yoshinaga Y."/>
            <person name="Zwiers L.-H."/>
            <person name="Turgeon B."/>
            <person name="Goodwin S."/>
            <person name="Spatafora J."/>
            <person name="Crous P."/>
            <person name="Grigoriev I."/>
        </authorList>
    </citation>
    <scope>NUCLEOTIDE SEQUENCE</scope>
    <source>
        <strain evidence="2">CBS 130266</strain>
    </source>
</reference>